<keyword evidence="3 4" id="KW-0413">Isomerase</keyword>
<dbReference type="SUPFAM" id="SSF50891">
    <property type="entry name" value="Cyclophilin-like"/>
    <property type="match status" value="1"/>
</dbReference>
<evidence type="ECO:0000256" key="1">
    <source>
        <dbReference type="ARBA" id="ARBA00002388"/>
    </source>
</evidence>
<dbReference type="InterPro" id="IPR044666">
    <property type="entry name" value="Cyclophilin_A-like"/>
</dbReference>
<feature type="region of interest" description="Disordered" evidence="5">
    <location>
        <begin position="24"/>
        <end position="50"/>
    </location>
</feature>
<dbReference type="STRING" id="398512.Bccel_3877"/>
<feature type="chain" id="PRO_5039756309" description="Peptidyl-prolyl cis-trans isomerase" evidence="4">
    <location>
        <begin position="21"/>
        <end position="259"/>
    </location>
</feature>
<feature type="compositionally biased region" description="Low complexity" evidence="5">
    <location>
        <begin position="35"/>
        <end position="50"/>
    </location>
</feature>
<reference evidence="8" key="1">
    <citation type="submission" date="2015-07" db="EMBL/GenBank/DDBJ databases">
        <title>Near-Complete Genome Sequence of the Cellulolytic Bacterium Bacteroides (Pseudobacteroides) cellulosolvens ATCC 35603.</title>
        <authorList>
            <person name="Dassa B."/>
            <person name="Utturkar S.M."/>
            <person name="Klingeman D.M."/>
            <person name="Hurt R.A."/>
            <person name="Keller M."/>
            <person name="Xu J."/>
            <person name="Reddy Y.H.K."/>
            <person name="Borovok I."/>
            <person name="Grinberg I.R."/>
            <person name="Lamed R."/>
            <person name="Zhivin O."/>
            <person name="Bayer E.A."/>
            <person name="Brown S.D."/>
        </authorList>
    </citation>
    <scope>NUCLEOTIDE SEQUENCE [LARGE SCALE GENOMIC DNA]</scope>
    <source>
        <strain evidence="8">DSM 2933</strain>
    </source>
</reference>
<dbReference type="PROSITE" id="PS50072">
    <property type="entry name" value="CSA_PPIASE_2"/>
    <property type="match status" value="1"/>
</dbReference>
<dbReference type="RefSeq" id="WP_081926748.1">
    <property type="nucleotide sequence ID" value="NZ_JQKC01000002.1"/>
</dbReference>
<protein>
    <recommendedName>
        <fullName evidence="4">Peptidyl-prolyl cis-trans isomerase</fullName>
        <shortName evidence="4">PPIase</shortName>
        <ecNumber evidence="4">5.2.1.8</ecNumber>
    </recommendedName>
</protein>
<evidence type="ECO:0000313" key="7">
    <source>
        <dbReference type="EMBL" id="KNY28603.1"/>
    </source>
</evidence>
<keyword evidence="8" id="KW-1185">Reference proteome</keyword>
<organism evidence="7 8">
    <name type="scientific">Pseudobacteroides cellulosolvens ATCC 35603 = DSM 2933</name>
    <dbReference type="NCBI Taxonomy" id="398512"/>
    <lineage>
        <taxon>Bacteria</taxon>
        <taxon>Bacillati</taxon>
        <taxon>Bacillota</taxon>
        <taxon>Clostridia</taxon>
        <taxon>Eubacteriales</taxon>
        <taxon>Oscillospiraceae</taxon>
        <taxon>Pseudobacteroides</taxon>
    </lineage>
</organism>
<name>A0A0L6JS29_9FIRM</name>
<dbReference type="GO" id="GO:0006457">
    <property type="term" value="P:protein folding"/>
    <property type="evidence" value="ECO:0007669"/>
    <property type="project" value="InterPro"/>
</dbReference>
<comment type="catalytic activity">
    <reaction evidence="4">
        <text>[protein]-peptidylproline (omega=180) = [protein]-peptidylproline (omega=0)</text>
        <dbReference type="Rhea" id="RHEA:16237"/>
        <dbReference type="Rhea" id="RHEA-COMP:10747"/>
        <dbReference type="Rhea" id="RHEA-COMP:10748"/>
        <dbReference type="ChEBI" id="CHEBI:83833"/>
        <dbReference type="ChEBI" id="CHEBI:83834"/>
        <dbReference type="EC" id="5.2.1.8"/>
    </reaction>
</comment>
<dbReference type="EMBL" id="LGTC01000001">
    <property type="protein sequence ID" value="KNY28603.1"/>
    <property type="molecule type" value="Genomic_DNA"/>
</dbReference>
<evidence type="ECO:0000256" key="4">
    <source>
        <dbReference type="RuleBase" id="RU363019"/>
    </source>
</evidence>
<dbReference type="AlphaFoldDB" id="A0A0L6JS29"/>
<evidence type="ECO:0000259" key="6">
    <source>
        <dbReference type="PROSITE" id="PS50072"/>
    </source>
</evidence>
<dbReference type="Proteomes" id="UP000036923">
    <property type="component" value="Unassembled WGS sequence"/>
</dbReference>
<dbReference type="Gene3D" id="2.40.100.10">
    <property type="entry name" value="Cyclophilin-like"/>
    <property type="match status" value="1"/>
</dbReference>
<dbReference type="PANTHER" id="PTHR45625:SF4">
    <property type="entry name" value="PEPTIDYLPROLYL ISOMERASE DOMAIN AND WD REPEAT-CONTAINING PROTEIN 1"/>
    <property type="match status" value="1"/>
</dbReference>
<keyword evidence="4" id="KW-0732">Signal</keyword>
<evidence type="ECO:0000256" key="3">
    <source>
        <dbReference type="ARBA" id="ARBA00023235"/>
    </source>
</evidence>
<sequence length="259" mass="28299" precursor="true">MIKKALIVSVLLTSVFSGCSSDKISNESNNSAGQPSAVTSSAAPTPTGAAPSLAASKLNINKPSKIDQFSAPEKDETIAIMKTNMGDIKIKFFYDVAPKAVENFIKHAQDKYYDGLTFHRVIKDFMIQGGDPSGSGAGGESIWNKPFEDEFSDKVHNYRGALSMANSGPNTNGSQFFIVQLPKIDENSVQFMEQSNFSKEVIDQYKKTGGTPWLDNKHTVFGQVFEGMDIVDKIAGVKVKNDRPMEEVLINSIEITTQK</sequence>
<feature type="domain" description="PPIase cyclophilin-type" evidence="6">
    <location>
        <begin position="78"/>
        <end position="255"/>
    </location>
</feature>
<dbReference type="InterPro" id="IPR002130">
    <property type="entry name" value="Cyclophilin-type_PPIase_dom"/>
</dbReference>
<dbReference type="eggNOG" id="COG0652">
    <property type="taxonomic scope" value="Bacteria"/>
</dbReference>
<dbReference type="GO" id="GO:0003755">
    <property type="term" value="F:peptidyl-prolyl cis-trans isomerase activity"/>
    <property type="evidence" value="ECO:0007669"/>
    <property type="project" value="UniProtKB-UniRule"/>
</dbReference>
<accession>A0A0L6JS29</accession>
<feature type="compositionally biased region" description="Polar residues" evidence="5">
    <location>
        <begin position="24"/>
        <end position="34"/>
    </location>
</feature>
<comment type="function">
    <text evidence="1 4">PPIases accelerate the folding of proteins. It catalyzes the cis-trans isomerization of proline imidic peptide bonds in oligopeptides.</text>
</comment>
<evidence type="ECO:0000256" key="2">
    <source>
        <dbReference type="ARBA" id="ARBA00023110"/>
    </source>
</evidence>
<dbReference type="EC" id="5.2.1.8" evidence="4"/>
<dbReference type="OrthoDB" id="9807797at2"/>
<dbReference type="InterPro" id="IPR020892">
    <property type="entry name" value="Cyclophilin-type_PPIase_CS"/>
</dbReference>
<keyword evidence="2 4" id="KW-0697">Rotamase</keyword>
<dbReference type="Pfam" id="PF00160">
    <property type="entry name" value="Pro_isomerase"/>
    <property type="match status" value="1"/>
</dbReference>
<dbReference type="PANTHER" id="PTHR45625">
    <property type="entry name" value="PEPTIDYL-PROLYL CIS-TRANS ISOMERASE-RELATED"/>
    <property type="match status" value="1"/>
</dbReference>
<dbReference type="PRINTS" id="PR00153">
    <property type="entry name" value="CSAPPISMRASE"/>
</dbReference>
<comment type="similarity">
    <text evidence="4">Belongs to the cyclophilin-type PPIase family.</text>
</comment>
<feature type="signal peptide" evidence="4">
    <location>
        <begin position="1"/>
        <end position="20"/>
    </location>
</feature>
<comment type="caution">
    <text evidence="7">The sequence shown here is derived from an EMBL/GenBank/DDBJ whole genome shotgun (WGS) entry which is preliminary data.</text>
</comment>
<proteinExistence type="inferred from homology"/>
<dbReference type="PROSITE" id="PS51257">
    <property type="entry name" value="PROKAR_LIPOPROTEIN"/>
    <property type="match status" value="1"/>
</dbReference>
<gene>
    <name evidence="7" type="ORF">Bccel_3877</name>
</gene>
<dbReference type="InterPro" id="IPR029000">
    <property type="entry name" value="Cyclophilin-like_dom_sf"/>
</dbReference>
<dbReference type="PATRIC" id="fig|398512.5.peg.4057"/>
<evidence type="ECO:0000256" key="5">
    <source>
        <dbReference type="SAM" id="MobiDB-lite"/>
    </source>
</evidence>
<evidence type="ECO:0000313" key="8">
    <source>
        <dbReference type="Proteomes" id="UP000036923"/>
    </source>
</evidence>
<dbReference type="PROSITE" id="PS00170">
    <property type="entry name" value="CSA_PPIASE_1"/>
    <property type="match status" value="1"/>
</dbReference>